<gene>
    <name evidence="3" type="ORF">H1D41_00070</name>
</gene>
<evidence type="ECO:0000313" key="3">
    <source>
        <dbReference type="EMBL" id="MBI1492025.1"/>
    </source>
</evidence>
<keyword evidence="2" id="KW-0732">Signal</keyword>
<organism evidence="3 4">
    <name type="scientific">Halocynthiibacter styelae</name>
    <dbReference type="NCBI Taxonomy" id="2761955"/>
    <lineage>
        <taxon>Bacteria</taxon>
        <taxon>Pseudomonadati</taxon>
        <taxon>Pseudomonadota</taxon>
        <taxon>Alphaproteobacteria</taxon>
        <taxon>Rhodobacterales</taxon>
        <taxon>Paracoccaceae</taxon>
        <taxon>Halocynthiibacter</taxon>
    </lineage>
</organism>
<comment type="caution">
    <text evidence="3">The sequence shown here is derived from an EMBL/GenBank/DDBJ whole genome shotgun (WGS) entry which is preliminary data.</text>
</comment>
<keyword evidence="4" id="KW-1185">Reference proteome</keyword>
<protein>
    <submittedName>
        <fullName evidence="3">Uncharacterized protein</fullName>
    </submittedName>
</protein>
<feature type="region of interest" description="Disordered" evidence="1">
    <location>
        <begin position="152"/>
        <end position="173"/>
    </location>
</feature>
<evidence type="ECO:0000313" key="4">
    <source>
        <dbReference type="Proteomes" id="UP000640583"/>
    </source>
</evidence>
<evidence type="ECO:0000256" key="2">
    <source>
        <dbReference type="SAM" id="SignalP"/>
    </source>
</evidence>
<name>A0A8J7IUY1_9RHOB</name>
<dbReference type="AlphaFoldDB" id="A0A8J7IUY1"/>
<sequence>MKKAIQYAAVLSVIASPTLAENLTFEITSMANREKDPGVYSLDRCDLGMSVKNETGFDIALEVAFSPVLDDGSFSDIVSGAIGDASPLNSHYIGVVSDGETVTSDTGLMAVDCDDVQAFVVKPTCTRRSDGGSCTELAIASPDSVIGVLMTSAPDGSEPIGRTREAEPGGPMQGTWTVSVGGEQIIALDILDDTNENLSGQFRTFPAICPLLDAGEDCARGDLNKEIRSVYGGPEDLTVRLMMTDELNQNAIILKASPASGEGTMIDDETYKNFNITFEMTN</sequence>
<proteinExistence type="predicted"/>
<evidence type="ECO:0000256" key="1">
    <source>
        <dbReference type="SAM" id="MobiDB-lite"/>
    </source>
</evidence>
<reference evidence="3" key="1">
    <citation type="submission" date="2020-10" db="EMBL/GenBank/DDBJ databases">
        <title>Paenihalocynthiibacter styelae gen. nov., sp. nov., isolated from stalked sea squirt Styela clava.</title>
        <authorList>
            <person name="Kim Y.-O."/>
            <person name="Yoon J.-H."/>
        </authorList>
    </citation>
    <scope>NUCLEOTIDE SEQUENCE</scope>
    <source>
        <strain evidence="3">MYP1-1</strain>
    </source>
</reference>
<feature type="signal peptide" evidence="2">
    <location>
        <begin position="1"/>
        <end position="20"/>
    </location>
</feature>
<dbReference type="RefSeq" id="WP_228846996.1">
    <property type="nucleotide sequence ID" value="NZ_JADCKQ010000001.1"/>
</dbReference>
<dbReference type="EMBL" id="JADCKQ010000001">
    <property type="protein sequence ID" value="MBI1492025.1"/>
    <property type="molecule type" value="Genomic_DNA"/>
</dbReference>
<feature type="chain" id="PRO_5035265930" evidence="2">
    <location>
        <begin position="21"/>
        <end position="282"/>
    </location>
</feature>
<accession>A0A8J7IUY1</accession>
<dbReference type="Proteomes" id="UP000640583">
    <property type="component" value="Unassembled WGS sequence"/>
</dbReference>